<keyword evidence="3 6" id="KW-1133">Transmembrane helix</keyword>
<evidence type="ECO:0000256" key="1">
    <source>
        <dbReference type="ARBA" id="ARBA00004127"/>
    </source>
</evidence>
<gene>
    <name evidence="7" type="ORF">D9758_011540</name>
</gene>
<sequence>MASSTISPNANYVYPAVTYPTRTQTRNHQHSPSASDVPLIAPSPIPLLEVASTSKNLVRDLTRTPSPTPSEVEALEEETRIGFINQSKGTDGRRWWYYLILIIVAAIVILFVVFRNQIIHGLEPATHWLHDTPGGWLVPIAIMIIISFPPLAGHEIVAMLCGIAWGLGYGFLIVAAGTLIVLPPLFLRFLLLPTELRTGNANSNLKFSVFRYIFFKKLKQRQTKNIAYACLVKVIQEGGFWIALLIRYSLIPAHISTTIFAFCGMSSLSFLASAILSLPKQFVVVYLGWSLGQSTDGESNHTEKIVNIVVIVVGSVVGFVAIRYVNRRINQVKPRVVYERRKARQQQKLSEVMSGSSAAGSEMNTAYPPSGSQSVRV</sequence>
<dbReference type="EMBL" id="JAACJM010000117">
    <property type="protein sequence ID" value="KAF5344926.1"/>
    <property type="molecule type" value="Genomic_DNA"/>
</dbReference>
<comment type="subcellular location">
    <subcellularLocation>
        <location evidence="1">Endomembrane system</location>
        <topology evidence="1">Multi-pass membrane protein</topology>
    </subcellularLocation>
</comment>
<reference evidence="7 8" key="1">
    <citation type="journal article" date="2020" name="ISME J.">
        <title>Uncovering the hidden diversity of litter-decomposition mechanisms in mushroom-forming fungi.</title>
        <authorList>
            <person name="Floudas D."/>
            <person name="Bentzer J."/>
            <person name="Ahren D."/>
            <person name="Johansson T."/>
            <person name="Persson P."/>
            <person name="Tunlid A."/>
        </authorList>
    </citation>
    <scope>NUCLEOTIDE SEQUENCE [LARGE SCALE GENOMIC DNA]</scope>
    <source>
        <strain evidence="7 8">CBS 291.85</strain>
    </source>
</reference>
<feature type="transmembrane region" description="Helical" evidence="6">
    <location>
        <begin position="134"/>
        <end position="152"/>
    </location>
</feature>
<comment type="caution">
    <text evidence="7">The sequence shown here is derived from an EMBL/GenBank/DDBJ whole genome shotgun (WGS) entry which is preliminary data.</text>
</comment>
<feature type="transmembrane region" description="Helical" evidence="6">
    <location>
        <begin position="305"/>
        <end position="325"/>
    </location>
</feature>
<organism evidence="7 8">
    <name type="scientific">Tetrapyrgos nigripes</name>
    <dbReference type="NCBI Taxonomy" id="182062"/>
    <lineage>
        <taxon>Eukaryota</taxon>
        <taxon>Fungi</taxon>
        <taxon>Dikarya</taxon>
        <taxon>Basidiomycota</taxon>
        <taxon>Agaricomycotina</taxon>
        <taxon>Agaricomycetes</taxon>
        <taxon>Agaricomycetidae</taxon>
        <taxon>Agaricales</taxon>
        <taxon>Marasmiineae</taxon>
        <taxon>Marasmiaceae</taxon>
        <taxon>Tetrapyrgos</taxon>
    </lineage>
</organism>
<keyword evidence="4 6" id="KW-0472">Membrane</keyword>
<accession>A0A8H5CPZ6</accession>
<name>A0A8H5CPZ6_9AGAR</name>
<keyword evidence="2 6" id="KW-0812">Transmembrane</keyword>
<dbReference type="AlphaFoldDB" id="A0A8H5CPZ6"/>
<evidence type="ECO:0000256" key="4">
    <source>
        <dbReference type="ARBA" id="ARBA00023136"/>
    </source>
</evidence>
<dbReference type="OrthoDB" id="166803at2759"/>
<evidence type="ECO:0000256" key="5">
    <source>
        <dbReference type="SAM" id="MobiDB-lite"/>
    </source>
</evidence>
<dbReference type="Proteomes" id="UP000559256">
    <property type="component" value="Unassembled WGS sequence"/>
</dbReference>
<feature type="transmembrane region" description="Helical" evidence="6">
    <location>
        <begin position="95"/>
        <end position="114"/>
    </location>
</feature>
<evidence type="ECO:0000313" key="7">
    <source>
        <dbReference type="EMBL" id="KAF5344926.1"/>
    </source>
</evidence>
<protein>
    <recommendedName>
        <fullName evidence="9">Golgi apparatus membrane protein TVP38</fullName>
    </recommendedName>
</protein>
<dbReference type="GO" id="GO:0012505">
    <property type="term" value="C:endomembrane system"/>
    <property type="evidence" value="ECO:0007669"/>
    <property type="project" value="UniProtKB-SubCell"/>
</dbReference>
<keyword evidence="8" id="KW-1185">Reference proteome</keyword>
<evidence type="ECO:0008006" key="9">
    <source>
        <dbReference type="Google" id="ProtNLM"/>
    </source>
</evidence>
<evidence type="ECO:0000313" key="8">
    <source>
        <dbReference type="Proteomes" id="UP000559256"/>
    </source>
</evidence>
<dbReference type="PANTHER" id="PTHR47549">
    <property type="entry name" value="GOLGI APPARATUS MEMBRANE PROTEIN TVP38-RELATED"/>
    <property type="match status" value="1"/>
</dbReference>
<feature type="region of interest" description="Disordered" evidence="5">
    <location>
        <begin position="347"/>
        <end position="377"/>
    </location>
</feature>
<feature type="transmembrane region" description="Helical" evidence="6">
    <location>
        <begin position="164"/>
        <end position="186"/>
    </location>
</feature>
<evidence type="ECO:0000256" key="6">
    <source>
        <dbReference type="SAM" id="Phobius"/>
    </source>
</evidence>
<evidence type="ECO:0000256" key="2">
    <source>
        <dbReference type="ARBA" id="ARBA00022692"/>
    </source>
</evidence>
<proteinExistence type="predicted"/>
<feature type="compositionally biased region" description="Polar residues" evidence="5">
    <location>
        <begin position="347"/>
        <end position="364"/>
    </location>
</feature>
<dbReference type="PANTHER" id="PTHR47549:SF2">
    <property type="entry name" value="GOLGI APPARATUS MEMBRANE PROTEIN TVP38"/>
    <property type="match status" value="1"/>
</dbReference>
<evidence type="ECO:0000256" key="3">
    <source>
        <dbReference type="ARBA" id="ARBA00022989"/>
    </source>
</evidence>
<dbReference type="InterPro" id="IPR051076">
    <property type="entry name" value="Golgi_membrane_TVP38/TMEM64"/>
</dbReference>